<sequence>MVFKHKIKTKRWKCFLFILLISSMFCTSFAFNTNELQKAPTPDPVKLANAMVDVIREFYIANDIKFDFIIYGKATNHIKDVINEITKKLTNEIPINIKRMKI</sequence>
<comment type="caution">
    <text evidence="2">The sequence shown here is derived from an EMBL/GenBank/DDBJ whole genome shotgun (WGS) entry which is preliminary data.</text>
</comment>
<accession>A0A9J6BHD7</accession>
<keyword evidence="1" id="KW-0732">Signal</keyword>
<proteinExistence type="predicted"/>
<dbReference type="EMBL" id="JADBJN010000004">
    <property type="protein sequence ID" value="KAG5669122.1"/>
    <property type="molecule type" value="Genomic_DNA"/>
</dbReference>
<evidence type="ECO:0000313" key="3">
    <source>
        <dbReference type="Proteomes" id="UP001107558"/>
    </source>
</evidence>
<evidence type="ECO:0000256" key="1">
    <source>
        <dbReference type="SAM" id="SignalP"/>
    </source>
</evidence>
<dbReference type="Proteomes" id="UP001107558">
    <property type="component" value="Chromosome 4"/>
</dbReference>
<evidence type="ECO:0000313" key="2">
    <source>
        <dbReference type="EMBL" id="KAG5669122.1"/>
    </source>
</evidence>
<reference evidence="2" key="1">
    <citation type="submission" date="2021-03" db="EMBL/GenBank/DDBJ databases">
        <title>Chromosome level genome of the anhydrobiotic midge Polypedilum vanderplanki.</title>
        <authorList>
            <person name="Yoshida Y."/>
            <person name="Kikawada T."/>
            <person name="Gusev O."/>
        </authorList>
    </citation>
    <scope>NUCLEOTIDE SEQUENCE</scope>
    <source>
        <strain evidence="2">NIAS01</strain>
        <tissue evidence="2">Whole body or cell culture</tissue>
    </source>
</reference>
<keyword evidence="3" id="KW-1185">Reference proteome</keyword>
<feature type="chain" id="PRO_5039903619" evidence="1">
    <location>
        <begin position="31"/>
        <end position="102"/>
    </location>
</feature>
<dbReference type="AlphaFoldDB" id="A0A9J6BHD7"/>
<feature type="signal peptide" evidence="1">
    <location>
        <begin position="1"/>
        <end position="30"/>
    </location>
</feature>
<protein>
    <submittedName>
        <fullName evidence="2">Uncharacterized protein</fullName>
    </submittedName>
</protein>
<gene>
    <name evidence="2" type="ORF">PVAND_017018</name>
</gene>
<name>A0A9J6BHD7_POLVA</name>
<organism evidence="2 3">
    <name type="scientific">Polypedilum vanderplanki</name>
    <name type="common">Sleeping chironomid midge</name>
    <dbReference type="NCBI Taxonomy" id="319348"/>
    <lineage>
        <taxon>Eukaryota</taxon>
        <taxon>Metazoa</taxon>
        <taxon>Ecdysozoa</taxon>
        <taxon>Arthropoda</taxon>
        <taxon>Hexapoda</taxon>
        <taxon>Insecta</taxon>
        <taxon>Pterygota</taxon>
        <taxon>Neoptera</taxon>
        <taxon>Endopterygota</taxon>
        <taxon>Diptera</taxon>
        <taxon>Nematocera</taxon>
        <taxon>Chironomoidea</taxon>
        <taxon>Chironomidae</taxon>
        <taxon>Chironominae</taxon>
        <taxon>Polypedilum</taxon>
        <taxon>Polypedilum</taxon>
    </lineage>
</organism>